<evidence type="ECO:0000259" key="3">
    <source>
        <dbReference type="Pfam" id="PF00384"/>
    </source>
</evidence>
<keyword evidence="7" id="KW-1185">Reference proteome</keyword>
<dbReference type="SUPFAM" id="SSF53706">
    <property type="entry name" value="Formate dehydrogenase/DMSO reductase, domains 1-3"/>
    <property type="match status" value="1"/>
</dbReference>
<evidence type="ECO:0000313" key="6">
    <source>
        <dbReference type="EMBL" id="MFC3052869.1"/>
    </source>
</evidence>
<dbReference type="InterPro" id="IPR049032">
    <property type="entry name" value="AhtL-like_N"/>
</dbReference>
<feature type="domain" description="Molybdopterin oxidoreductase" evidence="3">
    <location>
        <begin position="206"/>
        <end position="711"/>
    </location>
</feature>
<evidence type="ECO:0000259" key="4">
    <source>
        <dbReference type="Pfam" id="PF01568"/>
    </source>
</evidence>
<dbReference type="InterPro" id="IPR006656">
    <property type="entry name" value="Mopterin_OxRdtase"/>
</dbReference>
<feature type="domain" description="Molybdopterin dinucleotide-binding" evidence="4">
    <location>
        <begin position="846"/>
        <end position="963"/>
    </location>
</feature>
<comment type="caution">
    <text evidence="6">The sequence shown here is derived from an EMBL/GenBank/DDBJ whole genome shotgun (WGS) entry which is preliminary data.</text>
</comment>
<gene>
    <name evidence="6" type="ORF">ACFOKA_13220</name>
</gene>
<dbReference type="PANTHER" id="PTHR43742:SF3">
    <property type="entry name" value="DIMETHYL SULFOXIDE REDUCTASE DMSA"/>
    <property type="match status" value="1"/>
</dbReference>
<dbReference type="InterPro" id="IPR050612">
    <property type="entry name" value="Prok_Mopterin_Oxidored"/>
</dbReference>
<dbReference type="Proteomes" id="UP001595444">
    <property type="component" value="Unassembled WGS sequence"/>
</dbReference>
<dbReference type="Gene3D" id="2.20.25.340">
    <property type="match status" value="1"/>
</dbReference>
<sequence>MKKKLLSLIIKALPQVMKAVKLTNTSFREHVQQRDAVIQVRLKDNSVAHHFIFQNGHISSGRGLHASPDVDVAFLNASVALKFLKPVPDQADIIHFVKNYQVEMSGDDAATVWFATLVKKINSGMWKQGTKMPDGSTRFVTNTNGGPLFVYVKDDKILRTTPIDLTDDDPESWVIKARDTQFSPKRQMTVNPHALSLKSVVYSERRVKYPMKRVDFDPKGNRNTQNRGKSGYVRISWDEALDIVADQVRRQKTTYGPGSIAVTHGAHHQMGNVGYWLSALMRFTNILGATLMKFSPISWEGWYWGAQHHYGNSLRLGLPGPYGTMEDCLKECEMIVFWSSDPEATAGLYGGGEGSQRRQWAKDLGIKFVHIDPHYNSTAQAFGGKWLPVKPTTDSALAHAIMYVWITENLYDKTFIANCTTGFEEWKEYILGREDGTPKTPAWQESETGIPAKDVTSLARMWASKKTYLSAGGLGTGFGGACRAATGQQWARNMILLMTMQGWGKPGVNFGNLQCGAPVDLAHYFPGYAEGGISGDLTRTASSINNYVRMPHVVTVNPVEQRVPREYISEAIKTGKAEAYLWDGMSLEAQFRKAPYPSPGNAEIHMIYQYGGSSFGTTMNSSRRIEMYRDEKVEFVVSQSIWNEGEAQFADIILPACTVAERADISEVSGCAAFGHHNQTQMNHRMVVMQHECIKPLWESKSDYRIFTEVLGRLGFGPMYSEGCSELDWCKRIFDSTDAVNFTSWSKFLKKGYVVFPPQAEDMRDNVYMRWMHEGRKKDVPEPHPLPGDYSGDFLDGLQTQSGKIEFLPNSLKRGDPDNEERPVLNRYKPAWEGPASGEQVKAYPLQLVTGHPRYSFHTHMDGKNSHINDIQDHRIKIDGYAYWIVRMNSIDAADRCLNHHSLVKVYNDRAGVICALDVSPLVARGTLKTYESSAEFDFIQDENGKVLDRGGCMNLLTPSRTQAKGTTAIAPNSCLVEVEQWNNSWEVRDEKMALGS</sequence>
<feature type="domain" description="Pyrogallol hydroxytransferase large subunit-like N-terminal" evidence="5">
    <location>
        <begin position="146"/>
        <end position="199"/>
    </location>
</feature>
<proteinExistence type="inferred from homology"/>
<evidence type="ECO:0000259" key="5">
    <source>
        <dbReference type="Pfam" id="PF21423"/>
    </source>
</evidence>
<dbReference type="RefSeq" id="WP_194213494.1">
    <property type="nucleotide sequence ID" value="NZ_CP061205.1"/>
</dbReference>
<accession>A0ABV7D7B0</accession>
<reference evidence="7" key="1">
    <citation type="journal article" date="2019" name="Int. J. Syst. Evol. Microbiol.">
        <title>The Global Catalogue of Microorganisms (GCM) 10K type strain sequencing project: providing services to taxonomists for standard genome sequencing and annotation.</title>
        <authorList>
            <consortium name="The Broad Institute Genomics Platform"/>
            <consortium name="The Broad Institute Genome Sequencing Center for Infectious Disease"/>
            <person name="Wu L."/>
            <person name="Ma J."/>
        </authorList>
    </citation>
    <scope>NUCLEOTIDE SEQUENCE [LARGE SCALE GENOMIC DNA]</scope>
    <source>
        <strain evidence="7">KCTC 62164</strain>
    </source>
</reference>
<organism evidence="6 7">
    <name type="scientific">Kordiimonas pumila</name>
    <dbReference type="NCBI Taxonomy" id="2161677"/>
    <lineage>
        <taxon>Bacteria</taxon>
        <taxon>Pseudomonadati</taxon>
        <taxon>Pseudomonadota</taxon>
        <taxon>Alphaproteobacteria</taxon>
        <taxon>Kordiimonadales</taxon>
        <taxon>Kordiimonadaceae</taxon>
        <taxon>Kordiimonas</taxon>
    </lineage>
</organism>
<dbReference type="Pfam" id="PF21423">
    <property type="entry name" value="AhtL-like_1st"/>
    <property type="match status" value="1"/>
</dbReference>
<dbReference type="Gene3D" id="3.90.55.10">
    <property type="entry name" value="Dimethylsulfoxide Reductase, domain 3"/>
    <property type="match status" value="1"/>
</dbReference>
<dbReference type="EMBL" id="JBHRSL010000010">
    <property type="protein sequence ID" value="MFC3052869.1"/>
    <property type="molecule type" value="Genomic_DNA"/>
</dbReference>
<evidence type="ECO:0000256" key="1">
    <source>
        <dbReference type="ARBA" id="ARBA00010312"/>
    </source>
</evidence>
<dbReference type="InterPro" id="IPR009010">
    <property type="entry name" value="Asp_de-COase-like_dom_sf"/>
</dbReference>
<dbReference type="Gene3D" id="2.40.40.20">
    <property type="match status" value="1"/>
</dbReference>
<dbReference type="InterPro" id="IPR006657">
    <property type="entry name" value="MoPterin_dinucl-bd_dom"/>
</dbReference>
<dbReference type="SUPFAM" id="SSF50692">
    <property type="entry name" value="ADC-like"/>
    <property type="match status" value="1"/>
</dbReference>
<keyword evidence="2" id="KW-0479">Metal-binding</keyword>
<evidence type="ECO:0000256" key="2">
    <source>
        <dbReference type="ARBA" id="ARBA00022723"/>
    </source>
</evidence>
<dbReference type="Gene3D" id="3.40.228.10">
    <property type="entry name" value="Dimethylsulfoxide Reductase, domain 2"/>
    <property type="match status" value="2"/>
</dbReference>
<dbReference type="PANTHER" id="PTHR43742">
    <property type="entry name" value="TRIMETHYLAMINE-N-OXIDE REDUCTASE"/>
    <property type="match status" value="1"/>
</dbReference>
<name>A0ABV7D7B0_9PROT</name>
<comment type="similarity">
    <text evidence="1">Belongs to the prokaryotic molybdopterin-containing oxidoreductase family.</text>
</comment>
<protein>
    <submittedName>
        <fullName evidence="6">Molybdopterin-dependent oxidoreductase</fullName>
    </submittedName>
</protein>
<dbReference type="Gene3D" id="3.40.50.740">
    <property type="match status" value="2"/>
</dbReference>
<dbReference type="Pfam" id="PF01568">
    <property type="entry name" value="Molydop_binding"/>
    <property type="match status" value="1"/>
</dbReference>
<dbReference type="Pfam" id="PF00384">
    <property type="entry name" value="Molybdopterin"/>
    <property type="match status" value="1"/>
</dbReference>
<evidence type="ECO:0000313" key="7">
    <source>
        <dbReference type="Proteomes" id="UP001595444"/>
    </source>
</evidence>